<keyword evidence="5 7" id="KW-0573">Peptidoglycan synthesis</keyword>
<dbReference type="InterPro" id="IPR045380">
    <property type="entry name" value="LD_TPept_scaffold_dom"/>
</dbReference>
<evidence type="ECO:0000256" key="6">
    <source>
        <dbReference type="ARBA" id="ARBA00023316"/>
    </source>
</evidence>
<evidence type="ECO:0000256" key="1">
    <source>
        <dbReference type="ARBA" id="ARBA00004752"/>
    </source>
</evidence>
<comment type="similarity">
    <text evidence="2">Belongs to the YkuD family.</text>
</comment>
<sequence>MSPYKVYKKILLLTTLVAFISLSGCNNSEGDTTAENGLSKVGDLFGKKELPQPTTDSTDIVNFLKNQPKFRKHDDLMFMFYGERGYDLAWFRDNELVPEAEKFLSVIEQSSKEGLQPDNYRVVDFETMFKKFKAMDGQDSARLDLQKKIDLGLTASYFNYASDFYRGRIDPNADNNVKWDVKKNKIKLHKALQTILKERESTYPYYEFEALHAGYANLRTALAKYREIEEKGGWPKVELGKKKILEKGDTAAAVLTIRKRLNPDQPLNEADKKMRLFDENLETQVKKFQMLHGLAQDGKVGGNTLKQMNVPIDDRINQIMINMERWRWIPKRMVPKSLDQKYIWVNIPEYKMYIYEDPDNDPEAERQYQEVMNMRVIVGKTMNSTPIFSDKLEYVVMAPYWNVPNSIVEAEIKPAILRNPGYLASQNMEVVTKEKNPKQIDPYSIDWASVTEKNFPYMVRQRPGPKNSLGSIKFLFPNEYNVYLHDTPADALFSQNQRNFSHGCVRVEKPIELGKYLLKDMPEWNENRIRETINGGEETWVTLPKHVQVYIVYFTSWVDKDGNVHFREDLYGHDKKLQQEYFG</sequence>
<dbReference type="InterPro" id="IPR005490">
    <property type="entry name" value="LD_TPept_cat_dom"/>
</dbReference>
<dbReference type="PROSITE" id="PS52029">
    <property type="entry name" value="LD_TPASE"/>
    <property type="match status" value="1"/>
</dbReference>
<organism evidence="10 11">
    <name type="scientific">Pontibacter aydingkolensis</name>
    <dbReference type="NCBI Taxonomy" id="1911536"/>
    <lineage>
        <taxon>Bacteria</taxon>
        <taxon>Pseudomonadati</taxon>
        <taxon>Bacteroidota</taxon>
        <taxon>Cytophagia</taxon>
        <taxon>Cytophagales</taxon>
        <taxon>Hymenobacteraceae</taxon>
        <taxon>Pontibacter</taxon>
    </lineage>
</organism>
<reference evidence="10 11" key="1">
    <citation type="journal article" date="2016" name="Int. J. Syst. Evol. Microbiol.">
        <title>Pontibacter aydingkolensis sp. nov., isolated from soil of a salt lake.</title>
        <authorList>
            <person name="Osman G."/>
            <person name="Zhang T."/>
            <person name="Lou K."/>
            <person name="Gao Y."/>
            <person name="Chang W."/>
            <person name="Lin Q."/>
            <person name="Yang H.M."/>
            <person name="Huo X.D."/>
            <person name="Wang N."/>
        </authorList>
    </citation>
    <scope>NUCLEOTIDE SEQUENCE [LARGE SCALE GENOMIC DNA]</scope>
    <source>
        <strain evidence="10 11">KACC 19255</strain>
    </source>
</reference>
<dbReference type="InterPro" id="IPR036365">
    <property type="entry name" value="PGBD-like_sf"/>
</dbReference>
<dbReference type="RefSeq" id="WP_219877131.1">
    <property type="nucleotide sequence ID" value="NZ_JAHYXK010000006.1"/>
</dbReference>
<dbReference type="Gene3D" id="2.40.440.10">
    <property type="entry name" value="L,D-transpeptidase catalytic domain-like"/>
    <property type="match status" value="1"/>
</dbReference>
<evidence type="ECO:0000256" key="2">
    <source>
        <dbReference type="ARBA" id="ARBA00005992"/>
    </source>
</evidence>
<evidence type="ECO:0000313" key="11">
    <source>
        <dbReference type="Proteomes" id="UP000813018"/>
    </source>
</evidence>
<dbReference type="SUPFAM" id="SSF141523">
    <property type="entry name" value="L,D-transpeptidase catalytic domain-like"/>
    <property type="match status" value="1"/>
</dbReference>
<evidence type="ECO:0000313" key="10">
    <source>
        <dbReference type="EMBL" id="MBW7467245.1"/>
    </source>
</evidence>
<gene>
    <name evidence="10" type="ORF">K0O23_09205</name>
</gene>
<dbReference type="InterPro" id="IPR052905">
    <property type="entry name" value="LD-transpeptidase_YkuD-like"/>
</dbReference>
<evidence type="ECO:0000259" key="9">
    <source>
        <dbReference type="PROSITE" id="PS52029"/>
    </source>
</evidence>
<dbReference type="PROSITE" id="PS51257">
    <property type="entry name" value="PROKAR_LIPOPROTEIN"/>
    <property type="match status" value="1"/>
</dbReference>
<evidence type="ECO:0000256" key="8">
    <source>
        <dbReference type="SAM" id="SignalP"/>
    </source>
</evidence>
<feature type="domain" description="L,D-TPase catalytic" evidence="9">
    <location>
        <begin position="341"/>
        <end position="532"/>
    </location>
</feature>
<dbReference type="Pfam" id="PF20142">
    <property type="entry name" value="Scaffold"/>
    <property type="match status" value="1"/>
</dbReference>
<dbReference type="InterPro" id="IPR036366">
    <property type="entry name" value="PGBDSf"/>
</dbReference>
<dbReference type="Gene3D" id="1.10.101.10">
    <property type="entry name" value="PGBD-like superfamily/PGBD"/>
    <property type="match status" value="1"/>
</dbReference>
<keyword evidence="6 7" id="KW-0961">Cell wall biogenesis/degradation</keyword>
<comment type="caution">
    <text evidence="10">The sequence shown here is derived from an EMBL/GenBank/DDBJ whole genome shotgun (WGS) entry which is preliminary data.</text>
</comment>
<dbReference type="EMBL" id="JAHYXK010000006">
    <property type="protein sequence ID" value="MBW7467245.1"/>
    <property type="molecule type" value="Genomic_DNA"/>
</dbReference>
<feature type="active site" description="Proton donor/acceptor" evidence="7">
    <location>
        <position position="485"/>
    </location>
</feature>
<dbReference type="Proteomes" id="UP000813018">
    <property type="component" value="Unassembled WGS sequence"/>
</dbReference>
<name>A0ABS7CTR1_9BACT</name>
<evidence type="ECO:0000256" key="7">
    <source>
        <dbReference type="PROSITE-ProRule" id="PRU01373"/>
    </source>
</evidence>
<keyword evidence="3" id="KW-0808">Transferase</keyword>
<dbReference type="CDD" id="cd16913">
    <property type="entry name" value="YkuD_like"/>
    <property type="match status" value="1"/>
</dbReference>
<proteinExistence type="inferred from homology"/>
<keyword evidence="4 7" id="KW-0133">Cell shape</keyword>
<dbReference type="Pfam" id="PF03734">
    <property type="entry name" value="YkuD"/>
    <property type="match status" value="1"/>
</dbReference>
<evidence type="ECO:0000256" key="4">
    <source>
        <dbReference type="ARBA" id="ARBA00022960"/>
    </source>
</evidence>
<feature type="active site" description="Nucleophile" evidence="7">
    <location>
        <position position="504"/>
    </location>
</feature>
<protein>
    <submittedName>
        <fullName evidence="10">L,D-transpeptidase family protein</fullName>
    </submittedName>
</protein>
<dbReference type="PANTHER" id="PTHR41533">
    <property type="entry name" value="L,D-TRANSPEPTIDASE HI_1667-RELATED"/>
    <property type="match status" value="1"/>
</dbReference>
<keyword evidence="8" id="KW-0732">Signal</keyword>
<dbReference type="InterPro" id="IPR038063">
    <property type="entry name" value="Transpep_catalytic_dom"/>
</dbReference>
<comment type="pathway">
    <text evidence="1 7">Cell wall biogenesis; peptidoglycan biosynthesis.</text>
</comment>
<dbReference type="InterPro" id="IPR002477">
    <property type="entry name" value="Peptidoglycan-bd-like"/>
</dbReference>
<feature type="chain" id="PRO_5045168213" evidence="8">
    <location>
        <begin position="24"/>
        <end position="583"/>
    </location>
</feature>
<feature type="signal peptide" evidence="8">
    <location>
        <begin position="1"/>
        <end position="23"/>
    </location>
</feature>
<accession>A0ABS7CTR1</accession>
<dbReference type="PANTHER" id="PTHR41533:SF2">
    <property type="entry name" value="BLR7131 PROTEIN"/>
    <property type="match status" value="1"/>
</dbReference>
<evidence type="ECO:0000256" key="5">
    <source>
        <dbReference type="ARBA" id="ARBA00022984"/>
    </source>
</evidence>
<dbReference type="Pfam" id="PF01471">
    <property type="entry name" value="PG_binding_1"/>
    <property type="match status" value="1"/>
</dbReference>
<keyword evidence="11" id="KW-1185">Reference proteome</keyword>
<dbReference type="SUPFAM" id="SSF47090">
    <property type="entry name" value="PGBD-like"/>
    <property type="match status" value="1"/>
</dbReference>
<evidence type="ECO:0000256" key="3">
    <source>
        <dbReference type="ARBA" id="ARBA00022679"/>
    </source>
</evidence>